<evidence type="ECO:0000259" key="1">
    <source>
        <dbReference type="Pfam" id="PF00881"/>
    </source>
</evidence>
<accession>A0ABS4IRH6</accession>
<evidence type="ECO:0000313" key="2">
    <source>
        <dbReference type="EMBL" id="MBP1990174.1"/>
    </source>
</evidence>
<dbReference type="Proteomes" id="UP001519287">
    <property type="component" value="Unassembled WGS sequence"/>
</dbReference>
<dbReference type="EMBL" id="JAGGLB010000004">
    <property type="protein sequence ID" value="MBP1990174.1"/>
    <property type="molecule type" value="Genomic_DNA"/>
</dbReference>
<dbReference type="InterPro" id="IPR000415">
    <property type="entry name" value="Nitroreductase-like"/>
</dbReference>
<dbReference type="RefSeq" id="WP_209970969.1">
    <property type="nucleotide sequence ID" value="NZ_JAGGLB010000004.1"/>
</dbReference>
<dbReference type="PANTHER" id="PTHR43821">
    <property type="entry name" value="NAD(P)H NITROREDUCTASE YDJA-RELATED"/>
    <property type="match status" value="1"/>
</dbReference>
<dbReference type="Gene3D" id="3.40.109.10">
    <property type="entry name" value="NADH Oxidase"/>
    <property type="match status" value="1"/>
</dbReference>
<dbReference type="InterPro" id="IPR052530">
    <property type="entry name" value="NAD(P)H_nitroreductase"/>
</dbReference>
<dbReference type="Pfam" id="PF00881">
    <property type="entry name" value="Nitroreductase"/>
    <property type="match status" value="1"/>
</dbReference>
<proteinExistence type="predicted"/>
<dbReference type="InterPro" id="IPR029479">
    <property type="entry name" value="Nitroreductase"/>
</dbReference>
<organism evidence="2 3">
    <name type="scientific">Paenibacillus eucommiae</name>
    <dbReference type="NCBI Taxonomy" id="1355755"/>
    <lineage>
        <taxon>Bacteria</taxon>
        <taxon>Bacillati</taxon>
        <taxon>Bacillota</taxon>
        <taxon>Bacilli</taxon>
        <taxon>Bacillales</taxon>
        <taxon>Paenibacillaceae</taxon>
        <taxon>Paenibacillus</taxon>
    </lineage>
</organism>
<keyword evidence="3" id="KW-1185">Reference proteome</keyword>
<name>A0ABS4IRH6_9BACL</name>
<reference evidence="2 3" key="1">
    <citation type="submission" date="2021-03" db="EMBL/GenBank/DDBJ databases">
        <title>Genomic Encyclopedia of Type Strains, Phase IV (KMG-IV): sequencing the most valuable type-strain genomes for metagenomic binning, comparative biology and taxonomic classification.</title>
        <authorList>
            <person name="Goeker M."/>
        </authorList>
    </citation>
    <scope>NUCLEOTIDE SEQUENCE [LARGE SCALE GENOMIC DNA]</scope>
    <source>
        <strain evidence="2 3">DSM 26048</strain>
    </source>
</reference>
<protein>
    <submittedName>
        <fullName evidence="2">Nitroreductase</fullName>
    </submittedName>
</protein>
<dbReference type="PANTHER" id="PTHR43821:SF1">
    <property type="entry name" value="NAD(P)H NITROREDUCTASE YDJA-RELATED"/>
    <property type="match status" value="1"/>
</dbReference>
<comment type="caution">
    <text evidence="2">The sequence shown here is derived from an EMBL/GenBank/DDBJ whole genome shotgun (WGS) entry which is preliminary data.</text>
</comment>
<evidence type="ECO:0000313" key="3">
    <source>
        <dbReference type="Proteomes" id="UP001519287"/>
    </source>
</evidence>
<feature type="domain" description="Nitroreductase" evidence="1">
    <location>
        <begin position="16"/>
        <end position="53"/>
    </location>
</feature>
<dbReference type="SUPFAM" id="SSF55469">
    <property type="entry name" value="FMN-dependent nitroreductase-like"/>
    <property type="match status" value="1"/>
</dbReference>
<sequence>MKLFDIVRGSKNDLTFHSRPVSQQLVLELLNHAVWAPNHGLREPWRFIFVDNESGNKMPEVHDRAPAHLIVVVKEESDAHKRDEDFAATCCLMQNFQLLAWEKMLGVRITMNEWIYDRQSCGSFGIQEKERIAAVLDLGYVDSNAAALSAARRARTEVSISLL</sequence>
<gene>
    <name evidence="2" type="ORF">J2Z66_001772</name>
</gene>